<evidence type="ECO:0000313" key="15">
    <source>
        <dbReference type="EMBL" id="OIZ94175.1"/>
    </source>
</evidence>
<keyword evidence="4 11" id="KW-0808">Transferase</keyword>
<dbReference type="NCBIfam" id="TIGR00479">
    <property type="entry name" value="rumA"/>
    <property type="match status" value="1"/>
</dbReference>
<dbReference type="RefSeq" id="WP_071662668.1">
    <property type="nucleotide sequence ID" value="NZ_LUKY01000033.1"/>
</dbReference>
<feature type="binding site" evidence="11">
    <location>
        <position position="310"/>
    </location>
    <ligand>
        <name>S-adenosyl-L-methionine</name>
        <dbReference type="ChEBI" id="CHEBI:59789"/>
    </ligand>
</feature>
<dbReference type="InterPro" id="IPR029063">
    <property type="entry name" value="SAM-dependent_MTases_sf"/>
</dbReference>
<dbReference type="FunFam" id="2.40.50.140:FF:000097">
    <property type="entry name" value="23S rRNA (uracil(1939)-C(5))-methyltransferase RlmD"/>
    <property type="match status" value="1"/>
</dbReference>
<evidence type="ECO:0000256" key="11">
    <source>
        <dbReference type="HAMAP-Rule" id="MF_01010"/>
    </source>
</evidence>
<dbReference type="EMBL" id="LUKY01000033">
    <property type="protein sequence ID" value="OIZ94175.1"/>
    <property type="molecule type" value="Genomic_DNA"/>
</dbReference>
<keyword evidence="16" id="KW-1185">Reference proteome</keyword>
<feature type="binding site" evidence="11">
    <location>
        <position position="85"/>
    </location>
    <ligand>
        <name>[4Fe-4S] cluster</name>
        <dbReference type="ChEBI" id="CHEBI:49883"/>
    </ligand>
</feature>
<dbReference type="FunFam" id="3.40.50.150:FF:000009">
    <property type="entry name" value="23S rRNA (Uracil(1939)-C(5))-methyltransferase RlmD"/>
    <property type="match status" value="1"/>
</dbReference>
<feature type="active site" description="Nucleophile" evidence="11 12">
    <location>
        <position position="400"/>
    </location>
</feature>
<evidence type="ECO:0000256" key="12">
    <source>
        <dbReference type="PROSITE-ProRule" id="PRU01024"/>
    </source>
</evidence>
<dbReference type="OrthoDB" id="9804590at2"/>
<feature type="binding site" evidence="11">
    <location>
        <position position="164"/>
    </location>
    <ligand>
        <name>[4Fe-4S] cluster</name>
        <dbReference type="ChEBI" id="CHEBI:49883"/>
    </ligand>
</feature>
<evidence type="ECO:0000256" key="6">
    <source>
        <dbReference type="ARBA" id="ARBA00022723"/>
    </source>
</evidence>
<keyword evidence="1 11" id="KW-0004">4Fe-4S</keyword>
<evidence type="ECO:0000256" key="8">
    <source>
        <dbReference type="ARBA" id="ARBA00023014"/>
    </source>
</evidence>
<evidence type="ECO:0000256" key="9">
    <source>
        <dbReference type="ARBA" id="ARBA00052756"/>
    </source>
</evidence>
<dbReference type="InterPro" id="IPR012340">
    <property type="entry name" value="NA-bd_OB-fold"/>
</dbReference>
<feature type="binding site" evidence="11">
    <location>
        <position position="76"/>
    </location>
    <ligand>
        <name>[4Fe-4S] cluster</name>
        <dbReference type="ChEBI" id="CHEBI:49883"/>
    </ligand>
</feature>
<feature type="binding site" evidence="11">
    <location>
        <position position="353"/>
    </location>
    <ligand>
        <name>S-adenosyl-L-methionine</name>
        <dbReference type="ChEBI" id="CHEBI:59789"/>
    </ligand>
</feature>
<proteinExistence type="inferred from homology"/>
<dbReference type="InterPro" id="IPR001566">
    <property type="entry name" value="23S_rRNA_MeTrfase_RlmD"/>
</dbReference>
<dbReference type="PANTHER" id="PTHR11061">
    <property type="entry name" value="RNA M5U METHYLTRANSFERASE"/>
    <property type="match status" value="1"/>
</dbReference>
<feature type="binding site" evidence="11 12">
    <location>
        <position position="276"/>
    </location>
    <ligand>
        <name>S-adenosyl-L-methionine</name>
        <dbReference type="ChEBI" id="CHEBI:59789"/>
    </ligand>
</feature>
<dbReference type="Proteomes" id="UP000183924">
    <property type="component" value="Unassembled WGS sequence"/>
</dbReference>
<feature type="binding site" evidence="11">
    <location>
        <position position="82"/>
    </location>
    <ligand>
        <name>[4Fe-4S] cluster</name>
        <dbReference type="ChEBI" id="CHEBI:49883"/>
    </ligand>
</feature>
<keyword evidence="5 11" id="KW-0949">S-adenosyl-L-methionine</keyword>
<keyword evidence="3 11" id="KW-0489">Methyltransferase</keyword>
<comment type="function">
    <text evidence="10 11">Catalyzes the formation of 5-methyl-uridine at position 1939 (m5U1939) in 23S rRNA.</text>
</comment>
<evidence type="ECO:0000256" key="13">
    <source>
        <dbReference type="PROSITE-ProRule" id="PRU10015"/>
    </source>
</evidence>
<dbReference type="SUPFAM" id="SSF50249">
    <property type="entry name" value="Nucleic acid-binding proteins"/>
    <property type="match status" value="1"/>
</dbReference>
<dbReference type="Gene3D" id="2.40.50.1070">
    <property type="match status" value="1"/>
</dbReference>
<evidence type="ECO:0000313" key="16">
    <source>
        <dbReference type="Proteomes" id="UP000183924"/>
    </source>
</evidence>
<protein>
    <recommendedName>
        <fullName evidence="11">23S rRNA (uracil(1939)-C(5))-methyltransferase RlmD</fullName>
        <ecNumber evidence="11">2.1.1.190</ecNumber>
    </recommendedName>
    <alternativeName>
        <fullName evidence="11">23S rRNA(m5U1939)-methyltransferase</fullName>
    </alternativeName>
</protein>
<dbReference type="SUPFAM" id="SSF53335">
    <property type="entry name" value="S-adenosyl-L-methionine-dependent methyltransferases"/>
    <property type="match status" value="1"/>
</dbReference>
<dbReference type="GO" id="GO:0070041">
    <property type="term" value="F:rRNA (uridine-C5-)-methyltransferase activity"/>
    <property type="evidence" value="ECO:0007669"/>
    <property type="project" value="UniProtKB-UniRule"/>
</dbReference>
<gene>
    <name evidence="11" type="primary">rlmD</name>
    <name evidence="15" type="ORF">A1D18_04770</name>
</gene>
<accession>A0A1J8P9X3</accession>
<organism evidence="15 16">
    <name type="scientific">Candidatus Rickettsiella isopodorum</name>
    <dbReference type="NCBI Taxonomy" id="1225476"/>
    <lineage>
        <taxon>Bacteria</taxon>
        <taxon>Pseudomonadati</taxon>
        <taxon>Pseudomonadota</taxon>
        <taxon>Gammaproteobacteria</taxon>
        <taxon>Legionellales</taxon>
        <taxon>Coxiellaceae</taxon>
        <taxon>Rickettsiella</taxon>
    </lineage>
</organism>
<sequence>MENLKTSSINTTPVVITGISHEGRGIAHINGKITFVENALPGETVLIAYNKKRRSYDEAKSTQILKASTDRIQPECLHYDSCGGCSLQHLSNQAQLQHKEKTLTEQLIHFAEIKPKSLLPPLKGASWGYRRRARLGVKYVTKKRAVLVGFREKNGRYLAQLQTCKTLDPRVGQLLVPLQQLIHKLNAFQTIPQIEAALGDEMLGLVFRHLTPLDSSDQMQLKNFAKQHKLQLYLQPGNESTTHCIWPEDPKLLSYRLENKGYNPLELLFEPKHFVQINANINQAMIQRAMELLSPNFSDRILDLFCGLGNFSLPLATRCQFVVGVEGYAELVERAKANARHNAINNTQFYTADLTGSILKETWIQQTFNKILLDPPRSGAFEIIQQIAHWNVERIVYVSCNPASLARDAGELIKQGYTLQQAGIMDMFPQTHHSEAICLFTK</sequence>
<evidence type="ECO:0000256" key="3">
    <source>
        <dbReference type="ARBA" id="ARBA00022603"/>
    </source>
</evidence>
<feature type="binding site" evidence="11 12">
    <location>
        <position position="326"/>
    </location>
    <ligand>
        <name>S-adenosyl-L-methionine</name>
        <dbReference type="ChEBI" id="CHEBI:59789"/>
    </ligand>
</feature>
<dbReference type="EC" id="2.1.1.190" evidence="11"/>
<evidence type="ECO:0000256" key="5">
    <source>
        <dbReference type="ARBA" id="ARBA00022691"/>
    </source>
</evidence>
<dbReference type="InterPro" id="IPR030390">
    <property type="entry name" value="MeTrfase_TrmA_AS"/>
</dbReference>
<dbReference type="CDD" id="cd02440">
    <property type="entry name" value="AdoMet_MTases"/>
    <property type="match status" value="1"/>
</dbReference>
<dbReference type="Pfam" id="PF01938">
    <property type="entry name" value="TRAM"/>
    <property type="match status" value="1"/>
</dbReference>
<dbReference type="PROSITE" id="PS51687">
    <property type="entry name" value="SAM_MT_RNA_M5U"/>
    <property type="match status" value="1"/>
</dbReference>
<dbReference type="InterPro" id="IPR010280">
    <property type="entry name" value="U5_MeTrfase_fam"/>
</dbReference>
<comment type="similarity">
    <text evidence="11">Belongs to the class I-like SAM-binding methyltransferase superfamily. RNA M5U methyltransferase family. RlmD subfamily.</text>
</comment>
<evidence type="ECO:0000256" key="1">
    <source>
        <dbReference type="ARBA" id="ARBA00022485"/>
    </source>
</evidence>
<feature type="binding site" evidence="11 12">
    <location>
        <position position="374"/>
    </location>
    <ligand>
        <name>S-adenosyl-L-methionine</name>
        <dbReference type="ChEBI" id="CHEBI:59789"/>
    </ligand>
</feature>
<keyword evidence="2 11" id="KW-0698">rRNA processing</keyword>
<evidence type="ECO:0000256" key="7">
    <source>
        <dbReference type="ARBA" id="ARBA00023004"/>
    </source>
</evidence>
<feature type="domain" description="TRAM" evidence="14">
    <location>
        <begin position="3"/>
        <end position="63"/>
    </location>
</feature>
<comment type="catalytic activity">
    <reaction evidence="9 11">
        <text>uridine(1939) in 23S rRNA + S-adenosyl-L-methionine = 5-methyluridine(1939) in 23S rRNA + S-adenosyl-L-homocysteine + H(+)</text>
        <dbReference type="Rhea" id="RHEA:42908"/>
        <dbReference type="Rhea" id="RHEA-COMP:10278"/>
        <dbReference type="Rhea" id="RHEA-COMP:10279"/>
        <dbReference type="ChEBI" id="CHEBI:15378"/>
        <dbReference type="ChEBI" id="CHEBI:57856"/>
        <dbReference type="ChEBI" id="CHEBI:59789"/>
        <dbReference type="ChEBI" id="CHEBI:65315"/>
        <dbReference type="ChEBI" id="CHEBI:74447"/>
        <dbReference type="EC" id="2.1.1.190"/>
    </reaction>
</comment>
<keyword evidence="8 11" id="KW-0411">Iron-sulfur</keyword>
<dbReference type="GO" id="GO:0051539">
    <property type="term" value="F:4 iron, 4 sulfur cluster binding"/>
    <property type="evidence" value="ECO:0007669"/>
    <property type="project" value="UniProtKB-KW"/>
</dbReference>
<dbReference type="GO" id="GO:0070475">
    <property type="term" value="P:rRNA base methylation"/>
    <property type="evidence" value="ECO:0007669"/>
    <property type="project" value="TreeGrafter"/>
</dbReference>
<dbReference type="PANTHER" id="PTHR11061:SF49">
    <property type="entry name" value="23S RRNA (URACIL(1939)-C(5))-METHYLTRANSFERASE RLMD"/>
    <property type="match status" value="1"/>
</dbReference>
<dbReference type="AlphaFoldDB" id="A0A1J8P9X3"/>
<keyword evidence="7 11" id="KW-0408">Iron</keyword>
<comment type="caution">
    <text evidence="15">The sequence shown here is derived from an EMBL/GenBank/DDBJ whole genome shotgun (WGS) entry which is preliminary data.</text>
</comment>
<feature type="binding site" evidence="11 12">
    <location>
        <position position="305"/>
    </location>
    <ligand>
        <name>S-adenosyl-L-methionine</name>
        <dbReference type="ChEBI" id="CHEBI:59789"/>
    </ligand>
</feature>
<dbReference type="STRING" id="1225476.A1D18_04770"/>
<dbReference type="NCBIfam" id="NF009639">
    <property type="entry name" value="PRK13168.1"/>
    <property type="match status" value="1"/>
</dbReference>
<dbReference type="GO" id="GO:0003723">
    <property type="term" value="F:RNA binding"/>
    <property type="evidence" value="ECO:0007669"/>
    <property type="project" value="InterPro"/>
</dbReference>
<dbReference type="PROSITE" id="PS01230">
    <property type="entry name" value="TRMA_1"/>
    <property type="match status" value="1"/>
</dbReference>
<dbReference type="GO" id="GO:0005506">
    <property type="term" value="F:iron ion binding"/>
    <property type="evidence" value="ECO:0007669"/>
    <property type="project" value="UniProtKB-UniRule"/>
</dbReference>
<evidence type="ECO:0000256" key="2">
    <source>
        <dbReference type="ARBA" id="ARBA00022552"/>
    </source>
</evidence>
<evidence type="ECO:0000256" key="4">
    <source>
        <dbReference type="ARBA" id="ARBA00022679"/>
    </source>
</evidence>
<dbReference type="Gene3D" id="3.40.50.150">
    <property type="entry name" value="Vaccinia Virus protein VP39"/>
    <property type="match status" value="1"/>
</dbReference>
<dbReference type="HAMAP" id="MF_01010">
    <property type="entry name" value="23SrRNA_methyltr_RlmD"/>
    <property type="match status" value="1"/>
</dbReference>
<dbReference type="Gene3D" id="2.40.50.140">
    <property type="entry name" value="Nucleic acid-binding proteins"/>
    <property type="match status" value="1"/>
</dbReference>
<evidence type="ECO:0000256" key="10">
    <source>
        <dbReference type="ARBA" id="ARBA00059995"/>
    </source>
</evidence>
<dbReference type="InterPro" id="IPR002792">
    <property type="entry name" value="TRAM_dom"/>
</dbReference>
<dbReference type="PROSITE" id="PS50926">
    <property type="entry name" value="TRAM"/>
    <property type="match status" value="1"/>
</dbReference>
<reference evidence="15 16" key="1">
    <citation type="submission" date="2016-03" db="EMBL/GenBank/DDBJ databases">
        <title>Comparative genomics of Rickettsiella.</title>
        <authorList>
            <person name="Chandler C."/>
            <person name="Wang Y."/>
        </authorList>
    </citation>
    <scope>NUCLEOTIDE SEQUENCE [LARGE SCALE GENOMIC DNA]</scope>
    <source>
        <strain evidence="15 16">RCFS May 2013</strain>
    </source>
</reference>
<keyword evidence="6 11" id="KW-0479">Metal-binding</keyword>
<feature type="active site" evidence="13">
    <location>
        <position position="400"/>
    </location>
</feature>
<dbReference type="Pfam" id="PF05958">
    <property type="entry name" value="tRNA_U5-meth_tr"/>
    <property type="match status" value="1"/>
</dbReference>
<name>A0A1J8P9X3_9COXI</name>
<evidence type="ECO:0000259" key="14">
    <source>
        <dbReference type="PROSITE" id="PS50926"/>
    </source>
</evidence>